<keyword evidence="3" id="KW-1185">Reference proteome</keyword>
<organism evidence="2 3">
    <name type="scientific">Rangifer tarandus platyrhynchus</name>
    <name type="common">Svalbard reindeer</name>
    <dbReference type="NCBI Taxonomy" id="3082113"/>
    <lineage>
        <taxon>Eukaryota</taxon>
        <taxon>Metazoa</taxon>
        <taxon>Chordata</taxon>
        <taxon>Craniata</taxon>
        <taxon>Vertebrata</taxon>
        <taxon>Euteleostomi</taxon>
        <taxon>Mammalia</taxon>
        <taxon>Eutheria</taxon>
        <taxon>Laurasiatheria</taxon>
        <taxon>Artiodactyla</taxon>
        <taxon>Ruminantia</taxon>
        <taxon>Pecora</taxon>
        <taxon>Cervidae</taxon>
        <taxon>Odocoileinae</taxon>
        <taxon>Rangifer</taxon>
    </lineage>
</organism>
<dbReference type="EMBL" id="OX459944">
    <property type="protein sequence ID" value="CAI9178855.1"/>
    <property type="molecule type" value="Genomic_DNA"/>
</dbReference>
<feature type="region of interest" description="Disordered" evidence="1">
    <location>
        <begin position="225"/>
        <end position="312"/>
    </location>
</feature>
<evidence type="ECO:0000313" key="3">
    <source>
        <dbReference type="Proteomes" id="UP001176941"/>
    </source>
</evidence>
<sequence length="312" mass="33482">MLKNPTPPSKFQGRVFKGKVSARAQSMHLVQFAAEYPGAAEYSVCPCLSTRLFKLPQDFVTNFLPACGSQQSPTGRPESRRRRTHRRAPGSRGFSTPAEQTNAVAGTPAFSPAPPGAAQTLPALSMLRVPREVKAKPLPALMSAWPAPAAPSAFHTERAEGAAVARRRRVVAPQACSHQNRREQKFVSCSGLGFCILPAGASAGRGHAALAAKLLLEVPAERLEAQTQRGPLRETEPPALGVGGAGGTPGPDLSWPRALRLNRLDSEQWGQQDEGEARRRLPGATRRSTMGNPYSSGGKEPACQCRRQETWV</sequence>
<reference evidence="2" key="1">
    <citation type="submission" date="2023-04" db="EMBL/GenBank/DDBJ databases">
        <authorList>
            <consortium name="ELIXIR-Norway"/>
        </authorList>
    </citation>
    <scope>NUCLEOTIDE SEQUENCE [LARGE SCALE GENOMIC DNA]</scope>
</reference>
<evidence type="ECO:0000313" key="2">
    <source>
        <dbReference type="EMBL" id="CAI9178855.1"/>
    </source>
</evidence>
<accession>A0ABN8ZXY7</accession>
<protein>
    <submittedName>
        <fullName evidence="2">Uncharacterized protein</fullName>
    </submittedName>
</protein>
<dbReference type="Proteomes" id="UP001176941">
    <property type="component" value="Chromosome 8"/>
</dbReference>
<feature type="compositionally biased region" description="Basic residues" evidence="1">
    <location>
        <begin position="79"/>
        <end position="89"/>
    </location>
</feature>
<evidence type="ECO:0000256" key="1">
    <source>
        <dbReference type="SAM" id="MobiDB-lite"/>
    </source>
</evidence>
<name>A0ABN8ZXY7_RANTA</name>
<feature type="region of interest" description="Disordered" evidence="1">
    <location>
        <begin position="65"/>
        <end position="117"/>
    </location>
</feature>
<feature type="compositionally biased region" description="Polar residues" evidence="1">
    <location>
        <begin position="286"/>
        <end position="295"/>
    </location>
</feature>
<gene>
    <name evidence="2" type="ORF">MRATA1EN1_LOCUS27817</name>
</gene>
<proteinExistence type="predicted"/>